<dbReference type="Proteomes" id="UP000218334">
    <property type="component" value="Unassembled WGS sequence"/>
</dbReference>
<dbReference type="AlphaFoldDB" id="A0A2H3BMP9"/>
<proteinExistence type="predicted"/>
<evidence type="ECO:0000313" key="2">
    <source>
        <dbReference type="Proteomes" id="UP000218334"/>
    </source>
</evidence>
<accession>A0A2H3BMP9</accession>
<evidence type="ECO:0000313" key="1">
    <source>
        <dbReference type="EMBL" id="PBK72171.1"/>
    </source>
</evidence>
<protein>
    <submittedName>
        <fullName evidence="1">Uncharacterized protein</fullName>
    </submittedName>
</protein>
<keyword evidence="2" id="KW-1185">Reference proteome</keyword>
<dbReference type="EMBL" id="KZ293422">
    <property type="protein sequence ID" value="PBK72171.1"/>
    <property type="molecule type" value="Genomic_DNA"/>
</dbReference>
<gene>
    <name evidence="1" type="ORF">ARMSODRAFT_953862</name>
</gene>
<organism evidence="1 2">
    <name type="scientific">Armillaria solidipes</name>
    <dbReference type="NCBI Taxonomy" id="1076256"/>
    <lineage>
        <taxon>Eukaryota</taxon>
        <taxon>Fungi</taxon>
        <taxon>Dikarya</taxon>
        <taxon>Basidiomycota</taxon>
        <taxon>Agaricomycotina</taxon>
        <taxon>Agaricomycetes</taxon>
        <taxon>Agaricomycetidae</taxon>
        <taxon>Agaricales</taxon>
        <taxon>Marasmiineae</taxon>
        <taxon>Physalacriaceae</taxon>
        <taxon>Armillaria</taxon>
    </lineage>
</organism>
<sequence>MVFPESLHHPTLSQAHRLKTCFSSLDRREMHRISRMLSDEVVFGTHRRWSSEYRTMWRLWMKKKGADMAIVFVNQSQ</sequence>
<reference evidence="2" key="1">
    <citation type="journal article" date="2017" name="Nat. Ecol. Evol.">
        <title>Genome expansion and lineage-specific genetic innovations in the forest pathogenic fungi Armillaria.</title>
        <authorList>
            <person name="Sipos G."/>
            <person name="Prasanna A.N."/>
            <person name="Walter M.C."/>
            <person name="O'Connor E."/>
            <person name="Balint B."/>
            <person name="Krizsan K."/>
            <person name="Kiss B."/>
            <person name="Hess J."/>
            <person name="Varga T."/>
            <person name="Slot J."/>
            <person name="Riley R."/>
            <person name="Boka B."/>
            <person name="Rigling D."/>
            <person name="Barry K."/>
            <person name="Lee J."/>
            <person name="Mihaltcheva S."/>
            <person name="LaButti K."/>
            <person name="Lipzen A."/>
            <person name="Waldron R."/>
            <person name="Moloney N.M."/>
            <person name="Sperisen C."/>
            <person name="Kredics L."/>
            <person name="Vagvoelgyi C."/>
            <person name="Patrignani A."/>
            <person name="Fitzpatrick D."/>
            <person name="Nagy I."/>
            <person name="Doyle S."/>
            <person name="Anderson J.B."/>
            <person name="Grigoriev I.V."/>
            <person name="Gueldener U."/>
            <person name="Muensterkoetter M."/>
            <person name="Nagy L.G."/>
        </authorList>
    </citation>
    <scope>NUCLEOTIDE SEQUENCE [LARGE SCALE GENOMIC DNA]</scope>
    <source>
        <strain evidence="2">28-4</strain>
    </source>
</reference>
<name>A0A2H3BMP9_9AGAR</name>